<evidence type="ECO:0000313" key="1">
    <source>
        <dbReference type="EMBL" id="OAN50527.1"/>
    </source>
</evidence>
<dbReference type="Proteomes" id="UP000078428">
    <property type="component" value="Unassembled WGS sequence"/>
</dbReference>
<proteinExistence type="predicted"/>
<sequence>MDRTATQPQQFLTWIGDTPYMVSWTPKGEFGSLSGTLAGDFFGAADWSQTIPVEAADDIGLDLWAMQTAAFFHAAAAGRNFPQRQAA</sequence>
<name>A0A178MR51_9PROT</name>
<dbReference type="EMBL" id="LWQT01000053">
    <property type="protein sequence ID" value="OAN50527.1"/>
    <property type="molecule type" value="Genomic_DNA"/>
</dbReference>
<comment type="caution">
    <text evidence="1">The sequence shown here is derived from an EMBL/GenBank/DDBJ whole genome shotgun (WGS) entry which is preliminary data.</text>
</comment>
<dbReference type="STRING" id="1285242.A6A04_18215"/>
<protein>
    <submittedName>
        <fullName evidence="1">Uncharacterized protein</fullName>
    </submittedName>
</protein>
<dbReference type="AlphaFoldDB" id="A0A178MR51"/>
<dbReference type="OrthoDB" id="1340126at28211"/>
<reference evidence="1 2" key="1">
    <citation type="submission" date="2016-04" db="EMBL/GenBank/DDBJ databases">
        <title>Draft genome sequence of freshwater magnetotactic bacteria Magnetospirillum marisnigri SP-1 and Magnetospirillum moscoviense BB-1.</title>
        <authorList>
            <person name="Koziaeva V."/>
            <person name="Dziuba M.V."/>
            <person name="Ivanov T.M."/>
            <person name="Kuznetsov B."/>
            <person name="Grouzdev D.S."/>
        </authorList>
    </citation>
    <scope>NUCLEOTIDE SEQUENCE [LARGE SCALE GENOMIC DNA]</scope>
    <source>
        <strain evidence="1 2">SP-1</strain>
    </source>
</reference>
<keyword evidence="2" id="KW-1185">Reference proteome</keyword>
<gene>
    <name evidence="1" type="ORF">A6A04_18215</name>
</gene>
<dbReference type="RefSeq" id="WP_068492282.1">
    <property type="nucleotide sequence ID" value="NZ_LWQT01000053.1"/>
</dbReference>
<accession>A0A178MR51</accession>
<evidence type="ECO:0000313" key="2">
    <source>
        <dbReference type="Proteomes" id="UP000078428"/>
    </source>
</evidence>
<organism evidence="1 2">
    <name type="scientific">Paramagnetospirillum marisnigri</name>
    <dbReference type="NCBI Taxonomy" id="1285242"/>
    <lineage>
        <taxon>Bacteria</taxon>
        <taxon>Pseudomonadati</taxon>
        <taxon>Pseudomonadota</taxon>
        <taxon>Alphaproteobacteria</taxon>
        <taxon>Rhodospirillales</taxon>
        <taxon>Magnetospirillaceae</taxon>
        <taxon>Paramagnetospirillum</taxon>
    </lineage>
</organism>